<dbReference type="GO" id="GO:0034097">
    <property type="term" value="P:response to cytokine"/>
    <property type="evidence" value="ECO:0007669"/>
    <property type="project" value="TreeGrafter"/>
</dbReference>
<dbReference type="InterPro" id="IPR008967">
    <property type="entry name" value="p53-like_TF_DNA-bd_sf"/>
</dbReference>
<dbReference type="Gene3D" id="2.60.40.340">
    <property type="entry name" value="Rel homology domain (RHD), DNA-binding domain"/>
    <property type="match status" value="1"/>
</dbReference>
<proteinExistence type="predicted"/>
<dbReference type="GeneID" id="117204225"/>
<dbReference type="GO" id="GO:0045944">
    <property type="term" value="P:positive regulation of transcription by RNA polymerase II"/>
    <property type="evidence" value="ECO:0007669"/>
    <property type="project" value="TreeGrafter"/>
</dbReference>
<dbReference type="InterPro" id="IPR011539">
    <property type="entry name" value="RHD_DNA_bind_dom"/>
</dbReference>
<dbReference type="GO" id="GO:0005634">
    <property type="term" value="C:nucleus"/>
    <property type="evidence" value="ECO:0007669"/>
    <property type="project" value="TreeGrafter"/>
</dbReference>
<dbReference type="PANTHER" id="PTHR24169:SF25">
    <property type="entry name" value="DORSAL-RELATED IMMUNITY FACTOR DIF-RELATED"/>
    <property type="match status" value="1"/>
</dbReference>
<dbReference type="GO" id="GO:0007249">
    <property type="term" value="P:canonical NF-kappaB signal transduction"/>
    <property type="evidence" value="ECO:0007669"/>
    <property type="project" value="TreeGrafter"/>
</dbReference>
<dbReference type="Pfam" id="PF00554">
    <property type="entry name" value="RHD_DNA_bind"/>
    <property type="match status" value="1"/>
</dbReference>
<dbReference type="GO" id="GO:0000978">
    <property type="term" value="F:RNA polymerase II cis-regulatory region sequence-specific DNA binding"/>
    <property type="evidence" value="ECO:0007669"/>
    <property type="project" value="TreeGrafter"/>
</dbReference>
<evidence type="ECO:0000313" key="3">
    <source>
        <dbReference type="RefSeq" id="XP_033297316.1"/>
    </source>
</evidence>
<name>A0A6P8LB44_9HYME</name>
<organism evidence="2 3">
    <name type="scientific">Bombus bifarius</name>
    <dbReference type="NCBI Taxonomy" id="103933"/>
    <lineage>
        <taxon>Eukaryota</taxon>
        <taxon>Metazoa</taxon>
        <taxon>Ecdysozoa</taxon>
        <taxon>Arthropoda</taxon>
        <taxon>Hexapoda</taxon>
        <taxon>Insecta</taxon>
        <taxon>Pterygota</taxon>
        <taxon>Neoptera</taxon>
        <taxon>Endopterygota</taxon>
        <taxon>Hymenoptera</taxon>
        <taxon>Apocrita</taxon>
        <taxon>Aculeata</taxon>
        <taxon>Apoidea</taxon>
        <taxon>Anthophila</taxon>
        <taxon>Apidae</taxon>
        <taxon>Bombus</taxon>
        <taxon>Pyrobombus</taxon>
    </lineage>
</organism>
<dbReference type="KEGG" id="bbif:117204225"/>
<dbReference type="GO" id="GO:0005737">
    <property type="term" value="C:cytoplasm"/>
    <property type="evidence" value="ECO:0007669"/>
    <property type="project" value="InterPro"/>
</dbReference>
<dbReference type="PROSITE" id="PS50254">
    <property type="entry name" value="REL_2"/>
    <property type="match status" value="1"/>
</dbReference>
<dbReference type="Proteomes" id="UP000515164">
    <property type="component" value="Unplaced"/>
</dbReference>
<evidence type="ECO:0000313" key="2">
    <source>
        <dbReference type="Proteomes" id="UP000515164"/>
    </source>
</evidence>
<sequence length="112" mass="12770">MKIDIIRSSPYVEIIEQPASNGSRFRYKCEHKSNAPIHGVNSTSEKKTFPSIRIIRYRGRAKITVSCVTKDGPYRPHPYNLVGGRRCKHGVYTVEVSSENITKNIYINIDCI</sequence>
<keyword evidence="2" id="KW-1185">Reference proteome</keyword>
<dbReference type="GO" id="GO:0045087">
    <property type="term" value="P:innate immune response"/>
    <property type="evidence" value="ECO:0007669"/>
    <property type="project" value="TreeGrafter"/>
</dbReference>
<dbReference type="GO" id="GO:0000981">
    <property type="term" value="F:DNA-binding transcription factor activity, RNA polymerase II-specific"/>
    <property type="evidence" value="ECO:0007669"/>
    <property type="project" value="TreeGrafter"/>
</dbReference>
<dbReference type="InterPro" id="IPR037059">
    <property type="entry name" value="RHD_DNA_bind_dom_sf"/>
</dbReference>
<protein>
    <submittedName>
        <fullName evidence="3">Embryonic polarity protein dorsal-like</fullName>
    </submittedName>
</protein>
<reference evidence="3" key="1">
    <citation type="submission" date="2025-08" db="UniProtKB">
        <authorList>
            <consortium name="RefSeq"/>
        </authorList>
    </citation>
    <scope>IDENTIFICATION</scope>
    <source>
        <tissue evidence="3">Muscle</tissue>
    </source>
</reference>
<dbReference type="AlphaFoldDB" id="A0A6P8LB44"/>
<dbReference type="PANTHER" id="PTHR24169">
    <property type="entry name" value="NUCLEAR FACTOR NF-KAPPA-B PROTEIN"/>
    <property type="match status" value="1"/>
</dbReference>
<dbReference type="GO" id="GO:0038061">
    <property type="term" value="P:non-canonical NF-kappaB signal transduction"/>
    <property type="evidence" value="ECO:0007669"/>
    <property type="project" value="TreeGrafter"/>
</dbReference>
<evidence type="ECO:0000259" key="1">
    <source>
        <dbReference type="PROSITE" id="PS50254"/>
    </source>
</evidence>
<dbReference type="InterPro" id="IPR000451">
    <property type="entry name" value="NFkB/Dor"/>
</dbReference>
<accession>A0A6P8LB44</accession>
<dbReference type="RefSeq" id="XP_033297316.1">
    <property type="nucleotide sequence ID" value="XM_033441425.1"/>
</dbReference>
<feature type="domain" description="RHD" evidence="1">
    <location>
        <begin position="7"/>
        <end position="102"/>
    </location>
</feature>
<dbReference type="SUPFAM" id="SSF49417">
    <property type="entry name" value="p53-like transcription factors"/>
    <property type="match status" value="1"/>
</dbReference>
<gene>
    <name evidence="3" type="primary">LOC117204225</name>
</gene>
<dbReference type="GO" id="GO:0033554">
    <property type="term" value="P:cellular response to stress"/>
    <property type="evidence" value="ECO:0007669"/>
    <property type="project" value="TreeGrafter"/>
</dbReference>